<keyword evidence="4" id="KW-0413">Isomerase</keyword>
<organism evidence="4 5">
    <name type="scientific">Limibacillus halophilus</name>
    <dbReference type="NCBI Taxonomy" id="1579333"/>
    <lineage>
        <taxon>Bacteria</taxon>
        <taxon>Pseudomonadati</taxon>
        <taxon>Pseudomonadota</taxon>
        <taxon>Alphaproteobacteria</taxon>
        <taxon>Rhodospirillales</taxon>
        <taxon>Rhodovibrionaceae</taxon>
        <taxon>Limibacillus</taxon>
    </lineage>
</organism>
<reference evidence="4 5" key="1">
    <citation type="submission" date="2020-08" db="EMBL/GenBank/DDBJ databases">
        <title>Genomic Encyclopedia of Type Strains, Phase III (KMG-III): the genomes of soil and plant-associated and newly described type strains.</title>
        <authorList>
            <person name="Whitman W."/>
        </authorList>
    </citation>
    <scope>NUCLEOTIDE SEQUENCE [LARGE SCALE GENOMIC DNA]</scope>
    <source>
        <strain evidence="4 5">CECT 8803</strain>
    </source>
</reference>
<dbReference type="GO" id="GO:0043456">
    <property type="term" value="P:regulation of pentose-phosphate shunt"/>
    <property type="evidence" value="ECO:0007669"/>
    <property type="project" value="TreeGrafter"/>
</dbReference>
<comment type="caution">
    <text evidence="4">The sequence shown here is derived from an EMBL/GenBank/DDBJ whole genome shotgun (WGS) entry which is preliminary data.</text>
</comment>
<evidence type="ECO:0000313" key="4">
    <source>
        <dbReference type="EMBL" id="MBB3066947.1"/>
    </source>
</evidence>
<dbReference type="GO" id="GO:0005829">
    <property type="term" value="C:cytosol"/>
    <property type="evidence" value="ECO:0007669"/>
    <property type="project" value="TreeGrafter"/>
</dbReference>
<dbReference type="SUPFAM" id="SSF53254">
    <property type="entry name" value="Phosphoglycerate mutase-like"/>
    <property type="match status" value="1"/>
</dbReference>
<dbReference type="CDD" id="cd07067">
    <property type="entry name" value="HP_PGM_like"/>
    <property type="match status" value="1"/>
</dbReference>
<dbReference type="PANTHER" id="PTHR46517">
    <property type="entry name" value="FRUCTOSE-2,6-BISPHOSPHATASE TIGAR"/>
    <property type="match status" value="1"/>
</dbReference>
<evidence type="ECO:0000256" key="3">
    <source>
        <dbReference type="PIRSR" id="PIRSR613078-2"/>
    </source>
</evidence>
<evidence type="ECO:0000313" key="5">
    <source>
        <dbReference type="Proteomes" id="UP000581135"/>
    </source>
</evidence>
<dbReference type="GO" id="GO:0045820">
    <property type="term" value="P:negative regulation of glycolytic process"/>
    <property type="evidence" value="ECO:0007669"/>
    <property type="project" value="TreeGrafter"/>
</dbReference>
<feature type="binding site" evidence="3">
    <location>
        <position position="63"/>
    </location>
    <ligand>
        <name>substrate</name>
    </ligand>
</feature>
<dbReference type="GO" id="GO:0004331">
    <property type="term" value="F:fructose-2,6-bisphosphate 2-phosphatase activity"/>
    <property type="evidence" value="ECO:0007669"/>
    <property type="project" value="TreeGrafter"/>
</dbReference>
<name>A0A839SVX1_9PROT</name>
<dbReference type="InterPro" id="IPR013078">
    <property type="entry name" value="His_Pase_superF_clade-1"/>
</dbReference>
<dbReference type="EMBL" id="JACHXA010000012">
    <property type="protein sequence ID" value="MBB3066947.1"/>
    <property type="molecule type" value="Genomic_DNA"/>
</dbReference>
<protein>
    <submittedName>
        <fullName evidence="4">Putative phosphoglycerate mutase</fullName>
        <ecNumber evidence="4">5.4.2.12</ecNumber>
    </submittedName>
</protein>
<dbReference type="AlphaFoldDB" id="A0A839SVX1"/>
<evidence type="ECO:0000256" key="1">
    <source>
        <dbReference type="ARBA" id="ARBA00022801"/>
    </source>
</evidence>
<gene>
    <name evidence="4" type="ORF">FHR98_003263</name>
</gene>
<feature type="binding site" evidence="3">
    <location>
        <begin position="13"/>
        <end position="20"/>
    </location>
    <ligand>
        <name>substrate</name>
    </ligand>
</feature>
<feature type="active site" description="Proton donor/acceptor" evidence="2">
    <location>
        <position position="87"/>
    </location>
</feature>
<dbReference type="Pfam" id="PF00300">
    <property type="entry name" value="His_Phos_1"/>
    <property type="match status" value="1"/>
</dbReference>
<dbReference type="InterPro" id="IPR029033">
    <property type="entry name" value="His_PPase_superfam"/>
</dbReference>
<evidence type="ECO:0000256" key="2">
    <source>
        <dbReference type="PIRSR" id="PIRSR613078-1"/>
    </source>
</evidence>
<dbReference type="InterPro" id="IPR051695">
    <property type="entry name" value="Phosphoglycerate_Mutase"/>
</dbReference>
<feature type="active site" description="Tele-phosphohistidine intermediate" evidence="2">
    <location>
        <position position="14"/>
    </location>
</feature>
<accession>A0A839SVX1</accession>
<dbReference type="SMART" id="SM00855">
    <property type="entry name" value="PGAM"/>
    <property type="match status" value="1"/>
</dbReference>
<dbReference type="RefSeq" id="WP_183417776.1">
    <property type="nucleotide sequence ID" value="NZ_JACHXA010000012.1"/>
</dbReference>
<dbReference type="Gene3D" id="3.40.50.1240">
    <property type="entry name" value="Phosphoglycerate mutase-like"/>
    <property type="match status" value="1"/>
</dbReference>
<keyword evidence="5" id="KW-1185">Reference proteome</keyword>
<sequence>MSRLHPYPFVYLRHGETDWNKENRLQGRTDVALNAKGIGQAEAARDALAHSGVTVIYHSPLARARRTAEIVNETLGLPMQSVDELREASFGEMEGQITERGSGSWYEAWQSGHHTPAGAECFEAFVFRALMAINSCLRDAQIRGARPLIVAHGGVYWAVRRGAGLTYEGPIANALARLHLPTDGANGLKWRIEDLSSRSEQGALA</sequence>
<dbReference type="EC" id="5.4.2.12" evidence="4"/>
<keyword evidence="1" id="KW-0378">Hydrolase</keyword>
<dbReference type="PANTHER" id="PTHR46517:SF1">
    <property type="entry name" value="FRUCTOSE-2,6-BISPHOSPHATASE TIGAR"/>
    <property type="match status" value="1"/>
</dbReference>
<dbReference type="GO" id="GO:0004619">
    <property type="term" value="F:phosphoglycerate mutase activity"/>
    <property type="evidence" value="ECO:0007669"/>
    <property type="project" value="UniProtKB-EC"/>
</dbReference>
<proteinExistence type="predicted"/>
<dbReference type="Proteomes" id="UP000581135">
    <property type="component" value="Unassembled WGS sequence"/>
</dbReference>